<dbReference type="PANTHER" id="PTHR47268">
    <property type="entry name" value="ACYLPHOSPHATASE"/>
    <property type="match status" value="1"/>
</dbReference>
<evidence type="ECO:0000256" key="6">
    <source>
        <dbReference type="RuleBase" id="RU004168"/>
    </source>
</evidence>
<comment type="caution">
    <text evidence="8">The sequence shown here is derived from an EMBL/GenBank/DDBJ whole genome shotgun (WGS) entry which is preliminary data.</text>
</comment>
<dbReference type="SUPFAM" id="SSF54975">
    <property type="entry name" value="Acylphosphatase/BLUF domain-like"/>
    <property type="match status" value="1"/>
</dbReference>
<accession>A0A0B8QIM2</accession>
<evidence type="ECO:0000313" key="8">
    <source>
        <dbReference type="EMBL" id="GAM79600.1"/>
    </source>
</evidence>
<dbReference type="Proteomes" id="UP000031847">
    <property type="component" value="Unassembled WGS sequence"/>
</dbReference>
<evidence type="ECO:0000256" key="2">
    <source>
        <dbReference type="ARBA" id="ARBA00012150"/>
    </source>
</evidence>
<comment type="similarity">
    <text evidence="1 6">Belongs to the acylphosphatase family.</text>
</comment>
<dbReference type="InterPro" id="IPR036046">
    <property type="entry name" value="Acylphosphatase-like_dom_sf"/>
</dbReference>
<feature type="active site" evidence="5">
    <location>
        <position position="72"/>
    </location>
</feature>
<proteinExistence type="inferred from homology"/>
<sequence length="133" mass="15380">MKLLSDFCQSCWCLCYNKRKRFNYYHFNNIKLGGLKMFKVKMIVSGRVQGVGFRYFVIISARELGILGRVWNNDDGTVEILAQTEDEKKLEEFTAIVRGEKSSKGRLSPFAKVTDVKSIPANFPDFTDFNIKY</sequence>
<protein>
    <recommendedName>
        <fullName evidence="3 5">acylphosphatase</fullName>
        <ecNumber evidence="2 5">3.6.1.7</ecNumber>
    </recommendedName>
</protein>
<evidence type="ECO:0000256" key="4">
    <source>
        <dbReference type="ARBA" id="ARBA00047645"/>
    </source>
</evidence>
<comment type="catalytic activity">
    <reaction evidence="4 5">
        <text>an acyl phosphate + H2O = a carboxylate + phosphate + H(+)</text>
        <dbReference type="Rhea" id="RHEA:14965"/>
        <dbReference type="ChEBI" id="CHEBI:15377"/>
        <dbReference type="ChEBI" id="CHEBI:15378"/>
        <dbReference type="ChEBI" id="CHEBI:29067"/>
        <dbReference type="ChEBI" id="CHEBI:43474"/>
        <dbReference type="ChEBI" id="CHEBI:59918"/>
        <dbReference type="EC" id="3.6.1.7"/>
    </reaction>
</comment>
<dbReference type="NCBIfam" id="NF011008">
    <property type="entry name" value="PRK14434.1"/>
    <property type="match status" value="1"/>
</dbReference>
<reference evidence="8 9" key="1">
    <citation type="submission" date="2015-01" db="EMBL/GenBank/DDBJ databases">
        <title>Lactococcus lactis subsp.lactis JCM 5805 whole genome shotgun sequence.</title>
        <authorList>
            <person name="Fujii T."/>
            <person name="Tomita Y."/>
            <person name="Ikushima S."/>
            <person name="Fujiwara D."/>
        </authorList>
    </citation>
    <scope>NUCLEOTIDE SEQUENCE [LARGE SCALE GENOMIC DNA]</scope>
    <source>
        <strain evidence="8 9">JCM 5805</strain>
    </source>
</reference>
<dbReference type="PROSITE" id="PS00150">
    <property type="entry name" value="ACYLPHOSPHATASE_1"/>
    <property type="match status" value="1"/>
</dbReference>
<evidence type="ECO:0000313" key="9">
    <source>
        <dbReference type="Proteomes" id="UP000031847"/>
    </source>
</evidence>
<feature type="active site" evidence="5">
    <location>
        <position position="54"/>
    </location>
</feature>
<dbReference type="InterPro" id="IPR001792">
    <property type="entry name" value="Acylphosphatase-like_dom"/>
</dbReference>
<dbReference type="PROSITE" id="PS51160">
    <property type="entry name" value="ACYLPHOSPHATASE_3"/>
    <property type="match status" value="1"/>
</dbReference>
<dbReference type="GO" id="GO:0003998">
    <property type="term" value="F:acylphosphatase activity"/>
    <property type="evidence" value="ECO:0007669"/>
    <property type="project" value="UniProtKB-EC"/>
</dbReference>
<dbReference type="PANTHER" id="PTHR47268:SF4">
    <property type="entry name" value="ACYLPHOSPHATASE"/>
    <property type="match status" value="1"/>
</dbReference>
<dbReference type="AlphaFoldDB" id="A0A0B8QIM2"/>
<dbReference type="InterPro" id="IPR017968">
    <property type="entry name" value="Acylphosphatase_CS"/>
</dbReference>
<dbReference type="Gene3D" id="3.30.70.100">
    <property type="match status" value="1"/>
</dbReference>
<dbReference type="EC" id="3.6.1.7" evidence="2 5"/>
<dbReference type="Pfam" id="PF00708">
    <property type="entry name" value="Acylphosphatase"/>
    <property type="match status" value="1"/>
</dbReference>
<evidence type="ECO:0000259" key="7">
    <source>
        <dbReference type="PROSITE" id="PS51160"/>
    </source>
</evidence>
<organism evidence="8 9">
    <name type="scientific">Lactococcus lactis subsp. lactis</name>
    <name type="common">Streptococcus lactis</name>
    <dbReference type="NCBI Taxonomy" id="1360"/>
    <lineage>
        <taxon>Bacteria</taxon>
        <taxon>Bacillati</taxon>
        <taxon>Bacillota</taxon>
        <taxon>Bacilli</taxon>
        <taxon>Lactobacillales</taxon>
        <taxon>Streptococcaceae</taxon>
        <taxon>Lactococcus</taxon>
    </lineage>
</organism>
<evidence type="ECO:0000256" key="1">
    <source>
        <dbReference type="ARBA" id="ARBA00005614"/>
    </source>
</evidence>
<dbReference type="EMBL" id="BBSI01000017">
    <property type="protein sequence ID" value="GAM79600.1"/>
    <property type="molecule type" value="Genomic_DNA"/>
</dbReference>
<dbReference type="InterPro" id="IPR020456">
    <property type="entry name" value="Acylphosphatase"/>
</dbReference>
<gene>
    <name evidence="8" type="ORF">JCM5805K_0709</name>
</gene>
<evidence type="ECO:0000256" key="3">
    <source>
        <dbReference type="ARBA" id="ARBA00015991"/>
    </source>
</evidence>
<evidence type="ECO:0000256" key="5">
    <source>
        <dbReference type="PROSITE-ProRule" id="PRU00520"/>
    </source>
</evidence>
<name>A0A0B8QIM2_LACLL</name>
<feature type="domain" description="Acylphosphatase-like" evidence="7">
    <location>
        <begin position="39"/>
        <end position="133"/>
    </location>
</feature>
<keyword evidence="5" id="KW-0378">Hydrolase</keyword>